<gene>
    <name evidence="2" type="ORF">AWB70_01059</name>
</gene>
<dbReference type="Pfam" id="PF23840">
    <property type="entry name" value="Phage_tail_terminator"/>
    <property type="match status" value="1"/>
</dbReference>
<keyword evidence="3" id="KW-1185">Reference proteome</keyword>
<accession>A0A158FNG5</accession>
<dbReference type="RefSeq" id="WP_053567928.1">
    <property type="nucleotide sequence ID" value="NZ_FCNY02000002.1"/>
</dbReference>
<feature type="region of interest" description="Disordered" evidence="1">
    <location>
        <begin position="164"/>
        <end position="206"/>
    </location>
</feature>
<dbReference type="EMBL" id="FCNY02000002">
    <property type="protein sequence ID" value="SAL20680.1"/>
    <property type="molecule type" value="Genomic_DNA"/>
</dbReference>
<evidence type="ECO:0008006" key="4">
    <source>
        <dbReference type="Google" id="ProtNLM"/>
    </source>
</evidence>
<reference evidence="3" key="1">
    <citation type="submission" date="2016-01" db="EMBL/GenBank/DDBJ databases">
        <authorList>
            <person name="Peeters C."/>
        </authorList>
    </citation>
    <scope>NUCLEOTIDE SEQUENCE [LARGE SCALE GENOMIC DNA]</scope>
</reference>
<dbReference type="AlphaFoldDB" id="A0A158FNG5"/>
<dbReference type="Proteomes" id="UP000054740">
    <property type="component" value="Unassembled WGS sequence"/>
</dbReference>
<evidence type="ECO:0000313" key="3">
    <source>
        <dbReference type="Proteomes" id="UP000054740"/>
    </source>
</evidence>
<sequence length="206" mass="23001">MNLEAVIEHIRARAPIFAQRVAGAAQFKILPEAANMLVPSAYVVPLDENPDQQQSSNSYRQTVEDSFAVVVVLSNAADERGQSAITSVHDIRKILFQTLVGWEPGEDYDQIEYDGGSLLQMDRARLYYQFEFKAQYDISYEDTWKWVRDNELPSLEGLNVRVDAIDPADPNHPKQDFPDDPNAYEGGSPGPDGRAETGATIDLPQT</sequence>
<protein>
    <recommendedName>
        <fullName evidence="4">Phage protein</fullName>
    </recommendedName>
</protein>
<name>A0A158FNG5_CABCO</name>
<organism evidence="2 3">
    <name type="scientific">Caballeronia cordobensis</name>
    <name type="common">Burkholderia cordobensis</name>
    <dbReference type="NCBI Taxonomy" id="1353886"/>
    <lineage>
        <taxon>Bacteria</taxon>
        <taxon>Pseudomonadati</taxon>
        <taxon>Pseudomonadota</taxon>
        <taxon>Betaproteobacteria</taxon>
        <taxon>Burkholderiales</taxon>
        <taxon>Burkholderiaceae</taxon>
        <taxon>Caballeronia</taxon>
    </lineage>
</organism>
<evidence type="ECO:0000256" key="1">
    <source>
        <dbReference type="SAM" id="MobiDB-lite"/>
    </source>
</evidence>
<dbReference type="InterPro" id="IPR056912">
    <property type="entry name" value="Phage_JBD30_tail_term-like"/>
</dbReference>
<evidence type="ECO:0000313" key="2">
    <source>
        <dbReference type="EMBL" id="SAL20680.1"/>
    </source>
</evidence>
<proteinExistence type="predicted"/>